<feature type="transmembrane region" description="Helical" evidence="1">
    <location>
        <begin position="18"/>
        <end position="36"/>
    </location>
</feature>
<accession>A0A3Q8D0E1</accession>
<evidence type="ECO:0000313" key="2">
    <source>
        <dbReference type="EMBL" id="AUJ32082.1"/>
    </source>
</evidence>
<dbReference type="AlphaFoldDB" id="A0A3Q8D0E1"/>
<feature type="transmembrane region" description="Helical" evidence="1">
    <location>
        <begin position="56"/>
        <end position="77"/>
    </location>
</feature>
<dbReference type="EMBL" id="CP018180">
    <property type="protein sequence ID" value="AUJ32082.1"/>
    <property type="molecule type" value="Genomic_DNA"/>
</dbReference>
<evidence type="ECO:0008006" key="4">
    <source>
        <dbReference type="Google" id="ProtNLM"/>
    </source>
</evidence>
<dbReference type="GeneID" id="78521575"/>
<feature type="transmembrane region" description="Helical" evidence="1">
    <location>
        <begin position="98"/>
        <end position="123"/>
    </location>
</feature>
<protein>
    <recommendedName>
        <fullName evidence="4">ABC transporter permease</fullName>
    </recommendedName>
</protein>
<dbReference type="Proteomes" id="UP000324497">
    <property type="component" value="Chromosome"/>
</dbReference>
<feature type="transmembrane region" description="Helical" evidence="1">
    <location>
        <begin position="173"/>
        <end position="197"/>
    </location>
</feature>
<keyword evidence="3" id="KW-1185">Reference proteome</keyword>
<keyword evidence="1" id="KW-0472">Membrane</keyword>
<keyword evidence="1" id="KW-0812">Transmembrane</keyword>
<dbReference type="PANTHER" id="PTHR37305:SF1">
    <property type="entry name" value="MEMBRANE PROTEIN"/>
    <property type="match status" value="1"/>
</dbReference>
<organism evidence="2 3">
    <name type="scientific">Liquorilactobacillus nagelii</name>
    <dbReference type="NCBI Taxonomy" id="82688"/>
    <lineage>
        <taxon>Bacteria</taxon>
        <taxon>Bacillati</taxon>
        <taxon>Bacillota</taxon>
        <taxon>Bacilli</taxon>
        <taxon>Lactobacillales</taxon>
        <taxon>Lactobacillaceae</taxon>
        <taxon>Liquorilactobacillus</taxon>
    </lineage>
</organism>
<proteinExistence type="predicted"/>
<dbReference type="PANTHER" id="PTHR37305">
    <property type="entry name" value="INTEGRAL MEMBRANE PROTEIN-RELATED"/>
    <property type="match status" value="1"/>
</dbReference>
<keyword evidence="1" id="KW-1133">Transmembrane helix</keyword>
<feature type="transmembrane region" description="Helical" evidence="1">
    <location>
        <begin position="234"/>
        <end position="253"/>
    </location>
</feature>
<dbReference type="RefSeq" id="WP_057886082.1">
    <property type="nucleotide sequence ID" value="NZ_CP018180.1"/>
</dbReference>
<evidence type="ECO:0000313" key="3">
    <source>
        <dbReference type="Proteomes" id="UP000324497"/>
    </source>
</evidence>
<name>A0A3Q8D0E1_9LACO</name>
<gene>
    <name evidence="2" type="ORF">BSQ50_05645</name>
</gene>
<dbReference type="KEGG" id="lng:BSQ50_05645"/>
<feature type="transmembrane region" description="Helical" evidence="1">
    <location>
        <begin position="143"/>
        <end position="166"/>
    </location>
</feature>
<reference evidence="2 3" key="1">
    <citation type="submission" date="2016-11" db="EMBL/GenBank/DDBJ databases">
        <title>Interaction between Lactobacillus species and yeast in water kefir.</title>
        <authorList>
            <person name="Behr J."/>
            <person name="Xu D."/>
            <person name="Vogel R.F."/>
        </authorList>
    </citation>
    <scope>NUCLEOTIDE SEQUENCE [LARGE SCALE GENOMIC DNA]</scope>
    <source>
        <strain evidence="2 3">TMW 1.1827</strain>
    </source>
</reference>
<dbReference type="Pfam" id="PF12730">
    <property type="entry name" value="ABC2_membrane_4"/>
    <property type="match status" value="1"/>
</dbReference>
<evidence type="ECO:0000256" key="1">
    <source>
        <dbReference type="SAM" id="Phobius"/>
    </source>
</evidence>
<sequence>MFTLVKQELFKLIHKKSTVILAILQLVLMIALAAFAKANSTSIDSKTIFISGFGGLGWIVFIMITACSSIIAMEFQYGTIKELFYRRYSRGMVLISKWLTMLLYSIVYYLATFLISLILQLILFSGDFNLTDIYQNNYSYLAAAGLTYLGNFLVLWLLLSLVLLLANIFKTTAAAITVGIIGYFATSIISTIMFALMTKWEWLKWNPFNMLNLPNQMLNGKIYKLLTMLSTQEMVIGNLVYIAIFLGLGFLAFRRRNV</sequence>